<reference evidence="2 3" key="1">
    <citation type="submission" date="2024-05" db="EMBL/GenBank/DDBJ databases">
        <title>Genome sequence of Ponticoccus litoralis KCCM 90028.</title>
        <authorList>
            <person name="Kim J.M."/>
            <person name="Lee J.K."/>
            <person name="Choi B.J."/>
            <person name="Bayburt H."/>
            <person name="Baek J.H."/>
            <person name="Jeon C.O."/>
        </authorList>
    </citation>
    <scope>NUCLEOTIDE SEQUENCE [LARGE SCALE GENOMIC DNA]</scope>
    <source>
        <strain evidence="2 3">KCCM 90028</strain>
    </source>
</reference>
<protein>
    <submittedName>
        <fullName evidence="2">DUF1127 domain-containing protein</fullName>
    </submittedName>
</protein>
<evidence type="ECO:0000259" key="1">
    <source>
        <dbReference type="Pfam" id="PF06568"/>
    </source>
</evidence>
<name>A0AAW9SKL1_9RHOB</name>
<dbReference type="EMBL" id="JBDNCH010000002">
    <property type="protein sequence ID" value="MEN9061564.1"/>
    <property type="molecule type" value="Genomic_DNA"/>
</dbReference>
<organism evidence="2 3">
    <name type="scientific">Ponticoccus litoralis</name>
    <dbReference type="NCBI Taxonomy" id="422297"/>
    <lineage>
        <taxon>Bacteria</taxon>
        <taxon>Pseudomonadati</taxon>
        <taxon>Pseudomonadota</taxon>
        <taxon>Alphaproteobacteria</taxon>
        <taxon>Rhodobacterales</taxon>
        <taxon>Roseobacteraceae</taxon>
        <taxon>Ponticoccus</taxon>
    </lineage>
</organism>
<dbReference type="AlphaFoldDB" id="A0AAW9SKL1"/>
<evidence type="ECO:0000313" key="3">
    <source>
        <dbReference type="Proteomes" id="UP001428774"/>
    </source>
</evidence>
<dbReference type="Pfam" id="PF06568">
    <property type="entry name" value="YjiS-like"/>
    <property type="match status" value="1"/>
</dbReference>
<dbReference type="RefSeq" id="WP_347166624.1">
    <property type="nucleotide sequence ID" value="NZ_JBDNCH010000002.1"/>
</dbReference>
<evidence type="ECO:0000313" key="2">
    <source>
        <dbReference type="EMBL" id="MEN9061564.1"/>
    </source>
</evidence>
<accession>A0AAW9SKL1</accession>
<dbReference type="InterPro" id="IPR009506">
    <property type="entry name" value="YjiS-like"/>
</dbReference>
<proteinExistence type="predicted"/>
<feature type="domain" description="YjiS-like" evidence="1">
    <location>
        <begin position="43"/>
        <end position="78"/>
    </location>
</feature>
<keyword evidence="3" id="KW-1185">Reference proteome</keyword>
<sequence length="83" mass="9039">MAYYSDRPIANAGSAAGIGGLFNAAVRTYGTTEPKRSLLASAFAAFSAWNDRRLTRKTLMALSDRELEDIGLTRGDIETIARR</sequence>
<gene>
    <name evidence="2" type="ORF">ABFB10_11465</name>
</gene>
<comment type="caution">
    <text evidence="2">The sequence shown here is derived from an EMBL/GenBank/DDBJ whole genome shotgun (WGS) entry which is preliminary data.</text>
</comment>
<dbReference type="Proteomes" id="UP001428774">
    <property type="component" value="Unassembled WGS sequence"/>
</dbReference>